<feature type="region of interest" description="Disordered" evidence="2">
    <location>
        <begin position="139"/>
        <end position="168"/>
    </location>
</feature>
<dbReference type="AlphaFoldDB" id="A0A318U1J3"/>
<dbReference type="OrthoDB" id="9815847at2"/>
<evidence type="ECO:0000256" key="2">
    <source>
        <dbReference type="SAM" id="MobiDB-lite"/>
    </source>
</evidence>
<dbReference type="GO" id="GO:0017004">
    <property type="term" value="P:cytochrome complex assembly"/>
    <property type="evidence" value="ECO:0007669"/>
    <property type="project" value="UniProtKB-KW"/>
</dbReference>
<reference evidence="3 4" key="1">
    <citation type="submission" date="2018-06" db="EMBL/GenBank/DDBJ databases">
        <title>Genomic Encyclopedia of Type Strains, Phase III (KMG-III): the genomes of soil and plant-associated and newly described type strains.</title>
        <authorList>
            <person name="Whitman W."/>
        </authorList>
    </citation>
    <scope>NUCLEOTIDE SEQUENCE [LARGE SCALE GENOMIC DNA]</scope>
    <source>
        <strain evidence="3 4">JA737</strain>
    </source>
</reference>
<dbReference type="EMBL" id="QJTK01000006">
    <property type="protein sequence ID" value="PYF10035.1"/>
    <property type="molecule type" value="Genomic_DNA"/>
</dbReference>
<keyword evidence="1" id="KW-0201">Cytochrome c-type biogenesis</keyword>
<dbReference type="InterPro" id="IPR017560">
    <property type="entry name" value="Cyt_c_biogenesis_CcmI"/>
</dbReference>
<dbReference type="NCBIfam" id="TIGR03142">
    <property type="entry name" value="cytochro_ccmI"/>
    <property type="match status" value="1"/>
</dbReference>
<proteinExistence type="predicted"/>
<dbReference type="Gene3D" id="1.25.40.10">
    <property type="entry name" value="Tetratricopeptide repeat domain"/>
    <property type="match status" value="1"/>
</dbReference>
<feature type="compositionally biased region" description="Basic and acidic residues" evidence="2">
    <location>
        <begin position="146"/>
        <end position="157"/>
    </location>
</feature>
<protein>
    <submittedName>
        <fullName evidence="3">Cytochrome c-type biogenesis protein CcmH</fullName>
    </submittedName>
</protein>
<evidence type="ECO:0000313" key="4">
    <source>
        <dbReference type="Proteomes" id="UP000247727"/>
    </source>
</evidence>
<sequence>MLFWIVCATLVAAIAFALALTLIRPRGQALPAEAQDLQVYRAQLAEIEKDLARGVLTSDEAARTRVEISRRLLEADRALQAAVAGGDAPRRATLAAAALTVALLAGAFVLYDQLGAAGQPDAPLAKRLADADALYRARPDQASAEKAAETDRKDAEARAAAAGNPVPQPDPKFVALMERLRKAVSERPNDPQGLVLLAQNEMALGNFHAGWEAQKRLIALKGDKAEAEDYTRLGEFQTVAAGGLVTAEAEAAFAKALEMNPKDARALFYVGMMMGQNDRPDRAFRLWDAALRVSSPDDPWVPEIAQGIDALAWLAGEQDYTAPMPVPNGPSAEQMQAAQGMAPADRMAMIRGMVENLNARLANEGGSSDDWAKLISSLRVLGEKDRAEVIATEARTKFTGRAEDLAKIDAAAATPLGTPEAAAPAMPGPSSDQVEAAGQMSDSDRQAMIEGMVGRLVDRLTTQGGSAEEWARAVGALATLGKADQAKEMLAKGQTALASDAAGLATLDAAAKSAGVAP</sequence>
<keyword evidence="4" id="KW-1185">Reference proteome</keyword>
<feature type="region of interest" description="Disordered" evidence="2">
    <location>
        <begin position="418"/>
        <end position="440"/>
    </location>
</feature>
<comment type="caution">
    <text evidence="3">The sequence shown here is derived from an EMBL/GenBank/DDBJ whole genome shotgun (WGS) entry which is preliminary data.</text>
</comment>
<accession>A0A318U1J3</accession>
<dbReference type="SUPFAM" id="SSF48452">
    <property type="entry name" value="TPR-like"/>
    <property type="match status" value="1"/>
</dbReference>
<dbReference type="InterPro" id="IPR011990">
    <property type="entry name" value="TPR-like_helical_dom_sf"/>
</dbReference>
<evidence type="ECO:0000313" key="3">
    <source>
        <dbReference type="EMBL" id="PYF10035.1"/>
    </source>
</evidence>
<organism evidence="3 4">
    <name type="scientific">Rhodobacter viridis</name>
    <dbReference type="NCBI Taxonomy" id="1054202"/>
    <lineage>
        <taxon>Bacteria</taxon>
        <taxon>Pseudomonadati</taxon>
        <taxon>Pseudomonadota</taxon>
        <taxon>Alphaproteobacteria</taxon>
        <taxon>Rhodobacterales</taxon>
        <taxon>Rhodobacter group</taxon>
        <taxon>Rhodobacter</taxon>
    </lineage>
</organism>
<evidence type="ECO:0000256" key="1">
    <source>
        <dbReference type="ARBA" id="ARBA00022748"/>
    </source>
</evidence>
<gene>
    <name evidence="3" type="ORF">C8J30_106167</name>
</gene>
<dbReference type="RefSeq" id="WP_110805720.1">
    <property type="nucleotide sequence ID" value="NZ_QJTK01000006.1"/>
</dbReference>
<name>A0A318U1J3_9RHOB</name>
<dbReference type="Proteomes" id="UP000247727">
    <property type="component" value="Unassembled WGS sequence"/>
</dbReference>